<dbReference type="Gene3D" id="1.10.287.2720">
    <property type="match status" value="1"/>
</dbReference>
<dbReference type="PROSITE" id="PS01013">
    <property type="entry name" value="OSBP"/>
    <property type="match status" value="1"/>
</dbReference>
<gene>
    <name evidence="4" type="ORF">Dda_4064</name>
</gene>
<dbReference type="PANTHER" id="PTHR10972:SF184">
    <property type="entry name" value="OXYSTEROL-BINDING PROTEIN HOMOLOG 4-RELATED"/>
    <property type="match status" value="1"/>
</dbReference>
<dbReference type="Gene3D" id="3.30.70.3490">
    <property type="match status" value="1"/>
</dbReference>
<dbReference type="Pfam" id="PF01237">
    <property type="entry name" value="Oxysterol_BP"/>
    <property type="match status" value="1"/>
</dbReference>
<comment type="caution">
    <text evidence="4">The sequence shown here is derived from an EMBL/GenBank/DDBJ whole genome shotgun (WGS) entry which is preliminary data.</text>
</comment>
<keyword evidence="5" id="KW-1185">Reference proteome</keyword>
<evidence type="ECO:0000256" key="1">
    <source>
        <dbReference type="ARBA" id="ARBA00008842"/>
    </source>
</evidence>
<accession>A0AAD6J0K2</accession>
<reference evidence="4" key="1">
    <citation type="submission" date="2023-01" db="EMBL/GenBank/DDBJ databases">
        <title>The chitinases involved in constricting ring structure development in the nematode-trapping fungus Drechslerella dactyloides.</title>
        <authorList>
            <person name="Wang R."/>
            <person name="Zhang L."/>
            <person name="Tang P."/>
            <person name="Li S."/>
            <person name="Liang L."/>
        </authorList>
    </citation>
    <scope>NUCLEOTIDE SEQUENCE</scope>
    <source>
        <strain evidence="4">YMF1.00031</strain>
    </source>
</reference>
<feature type="compositionally biased region" description="Basic and acidic residues" evidence="3">
    <location>
        <begin position="778"/>
        <end position="798"/>
    </location>
</feature>
<dbReference type="GO" id="GO:0120009">
    <property type="term" value="P:intermembrane lipid transfer"/>
    <property type="evidence" value="ECO:0007669"/>
    <property type="project" value="UniProtKB-ARBA"/>
</dbReference>
<name>A0AAD6J0K2_DREDA</name>
<dbReference type="GO" id="GO:0008142">
    <property type="term" value="F:oxysterol binding"/>
    <property type="evidence" value="ECO:0007669"/>
    <property type="project" value="TreeGrafter"/>
</dbReference>
<feature type="region of interest" description="Disordered" evidence="3">
    <location>
        <begin position="778"/>
        <end position="815"/>
    </location>
</feature>
<proteinExistence type="inferred from homology"/>
<dbReference type="InterPro" id="IPR000648">
    <property type="entry name" value="Oxysterol-bd"/>
</dbReference>
<dbReference type="GO" id="GO:0005829">
    <property type="term" value="C:cytosol"/>
    <property type="evidence" value="ECO:0007669"/>
    <property type="project" value="TreeGrafter"/>
</dbReference>
<evidence type="ECO:0000313" key="4">
    <source>
        <dbReference type="EMBL" id="KAJ6261394.1"/>
    </source>
</evidence>
<dbReference type="InterPro" id="IPR018494">
    <property type="entry name" value="Oxysterol-bd_CS"/>
</dbReference>
<dbReference type="FunFam" id="1.10.287.2720:FF:000003">
    <property type="entry name" value="Oxysterol binding protein"/>
    <property type="match status" value="1"/>
</dbReference>
<dbReference type="InterPro" id="IPR037239">
    <property type="entry name" value="OSBP_sf"/>
</dbReference>
<organism evidence="4 5">
    <name type="scientific">Drechslerella dactyloides</name>
    <name type="common">Nematode-trapping fungus</name>
    <name type="synonym">Arthrobotrys dactyloides</name>
    <dbReference type="NCBI Taxonomy" id="74499"/>
    <lineage>
        <taxon>Eukaryota</taxon>
        <taxon>Fungi</taxon>
        <taxon>Dikarya</taxon>
        <taxon>Ascomycota</taxon>
        <taxon>Pezizomycotina</taxon>
        <taxon>Orbiliomycetes</taxon>
        <taxon>Orbiliales</taxon>
        <taxon>Orbiliaceae</taxon>
        <taxon>Drechslerella</taxon>
    </lineage>
</organism>
<evidence type="ECO:0000256" key="3">
    <source>
        <dbReference type="SAM" id="MobiDB-lite"/>
    </source>
</evidence>
<evidence type="ECO:0000256" key="2">
    <source>
        <dbReference type="RuleBase" id="RU003844"/>
    </source>
</evidence>
<evidence type="ECO:0008006" key="6">
    <source>
        <dbReference type="Google" id="ProtNLM"/>
    </source>
</evidence>
<dbReference type="Gene3D" id="2.40.160.120">
    <property type="match status" value="1"/>
</dbReference>
<protein>
    <recommendedName>
        <fullName evidence="6">Oxysterol-binding protein</fullName>
    </recommendedName>
</protein>
<evidence type="ECO:0000313" key="5">
    <source>
        <dbReference type="Proteomes" id="UP001221413"/>
    </source>
</evidence>
<dbReference type="GO" id="GO:0016020">
    <property type="term" value="C:membrane"/>
    <property type="evidence" value="ECO:0007669"/>
    <property type="project" value="TreeGrafter"/>
</dbReference>
<sequence length="815" mass="92436">MQSVSPKQTFWGRQSRRFEMSRSRYTSPNFYEGPRVGGPRGGPLLSHTIGSSHRRGIGKLFNVDYDDPGSLKRELRYYGMTGIVIGDGGRVWFPREGDEGKATLYLVDEDYMPTSMLNGRSLETGRRKCPWPVAAVYPASLAGEAPLYVGGDLLRQVVRDHPSFSPERCQLRQDQLDEGEEARNAEKKRQRRWSSRWALFKRRWALDRQLLFDAWFSPHQLISPPIHLEPLQSPLLSVPDKTANVRLIYPLQCLRHFGKDGFQIARKQPAERTSDAAYLLDMRCKVSLLNRVLYNHEVTLHLAHDRVIDTTPVTESTKKVDALWDRDDIGHFEVRLRLKKWIAWGLALVLIVAGLGLRAYQKIRLEQQLEGAGHDKEDAAHTADMIIDWDCEKHMGVVLEEHRKLFSSPLSFNGDLASMTAPPFILGKTSLVEYSAYWTEHPRLFVAPAKEADPEKRALAVLTWFLSTLKQQYSSRSEKLGSEKKPLNPFLGELFLGHWEDEEAGRTELISEQVSHHPPVTAYSIFNEKHGVRLQGYNGQRASFQSMTITVKQVGHARLHIDAFDEDYFISLPALHIEGLVYGTPYVELEKSTVIQSSSGYFAKIEYSGKGWVSGKKNSFTATLQKTGSKEILYNISGQWTDSFSIKKGKTEIDTYNAKTNPTTPLTIKALEEQHPLESRRAWAKVAAAIEKCDYEETGVEKSKIENAQRELRKKEKAEGTAWEQRYFSTVEKNPVIGELVNTASGWLVSQGLSPLALDEASRTNGIWVFDKKKYDDVKSGRRDAELKREAEKVEEVTAHASASADPQFPLVEQE</sequence>
<dbReference type="AlphaFoldDB" id="A0AAD6J0K2"/>
<dbReference type="SUPFAM" id="SSF144000">
    <property type="entry name" value="Oxysterol-binding protein-like"/>
    <property type="match status" value="1"/>
</dbReference>
<comment type="similarity">
    <text evidence="1 2">Belongs to the OSBP family.</text>
</comment>
<dbReference type="Proteomes" id="UP001221413">
    <property type="component" value="Unassembled WGS sequence"/>
</dbReference>
<dbReference type="PANTHER" id="PTHR10972">
    <property type="entry name" value="OXYSTEROL-BINDING PROTEIN-RELATED"/>
    <property type="match status" value="1"/>
</dbReference>
<dbReference type="EMBL" id="JAQGDS010000004">
    <property type="protein sequence ID" value="KAJ6261394.1"/>
    <property type="molecule type" value="Genomic_DNA"/>
</dbReference>
<dbReference type="FunFam" id="2.40.160.120:FF:000010">
    <property type="entry name" value="Oxysterol-binding protein homolog 4"/>
    <property type="match status" value="1"/>
</dbReference>